<feature type="region of interest" description="Disordered" evidence="1">
    <location>
        <begin position="528"/>
        <end position="573"/>
    </location>
</feature>
<feature type="transmembrane region" description="Helical" evidence="2">
    <location>
        <begin position="7"/>
        <end position="27"/>
    </location>
</feature>
<protein>
    <recommendedName>
        <fullName evidence="7">Transglutaminase domain-containing protein</fullName>
    </recommendedName>
</protein>
<feature type="transmembrane region" description="Helical" evidence="2">
    <location>
        <begin position="60"/>
        <end position="79"/>
    </location>
</feature>
<keyword evidence="2" id="KW-1133">Transmembrane helix</keyword>
<dbReference type="Proteomes" id="UP001500221">
    <property type="component" value="Unassembled WGS sequence"/>
</dbReference>
<dbReference type="Pfam" id="PF01841">
    <property type="entry name" value="Transglut_core"/>
    <property type="match status" value="1"/>
</dbReference>
<feature type="transmembrane region" description="Helical" evidence="2">
    <location>
        <begin position="581"/>
        <end position="598"/>
    </location>
</feature>
<keyword evidence="6" id="KW-1185">Reference proteome</keyword>
<proteinExistence type="predicted"/>
<dbReference type="RefSeq" id="WP_345461344.1">
    <property type="nucleotide sequence ID" value="NZ_BAABKG010000004.1"/>
</dbReference>
<feature type="transmembrane region" description="Helical" evidence="2">
    <location>
        <begin position="119"/>
        <end position="139"/>
    </location>
</feature>
<feature type="transmembrane region" description="Helical" evidence="2">
    <location>
        <begin position="33"/>
        <end position="53"/>
    </location>
</feature>
<dbReference type="Pfam" id="PF11992">
    <property type="entry name" value="TgpA_N"/>
    <property type="match status" value="1"/>
</dbReference>
<dbReference type="InterPro" id="IPR021878">
    <property type="entry name" value="TgpA_N"/>
</dbReference>
<accession>A0ABP9PVR5</accession>
<organism evidence="5 6">
    <name type="scientific">Nocardioides marinquilinus</name>
    <dbReference type="NCBI Taxonomy" id="1210400"/>
    <lineage>
        <taxon>Bacteria</taxon>
        <taxon>Bacillati</taxon>
        <taxon>Actinomycetota</taxon>
        <taxon>Actinomycetes</taxon>
        <taxon>Propionibacteriales</taxon>
        <taxon>Nocardioidaceae</taxon>
        <taxon>Nocardioides</taxon>
    </lineage>
</organism>
<evidence type="ECO:0000313" key="5">
    <source>
        <dbReference type="EMBL" id="GAA5152987.1"/>
    </source>
</evidence>
<feature type="compositionally biased region" description="Low complexity" evidence="1">
    <location>
        <begin position="560"/>
        <end position="573"/>
    </location>
</feature>
<keyword evidence="2" id="KW-0472">Membrane</keyword>
<gene>
    <name evidence="5" type="ORF">GCM10023340_34260</name>
</gene>
<feature type="compositionally biased region" description="Basic and acidic residues" evidence="1">
    <location>
        <begin position="548"/>
        <end position="558"/>
    </location>
</feature>
<feature type="domain" description="Protein-glutamine gamma-glutamyltransferase TgpA N-terminal" evidence="4">
    <location>
        <begin position="30"/>
        <end position="385"/>
    </location>
</feature>
<dbReference type="InterPro" id="IPR002931">
    <property type="entry name" value="Transglutaminase-like"/>
</dbReference>
<evidence type="ECO:0000259" key="3">
    <source>
        <dbReference type="Pfam" id="PF01841"/>
    </source>
</evidence>
<dbReference type="EMBL" id="BAABKG010000004">
    <property type="protein sequence ID" value="GAA5152987.1"/>
    <property type="molecule type" value="Genomic_DNA"/>
</dbReference>
<feature type="transmembrane region" description="Helical" evidence="2">
    <location>
        <begin position="206"/>
        <end position="227"/>
    </location>
</feature>
<evidence type="ECO:0000256" key="1">
    <source>
        <dbReference type="SAM" id="MobiDB-lite"/>
    </source>
</evidence>
<evidence type="ECO:0000259" key="4">
    <source>
        <dbReference type="Pfam" id="PF11992"/>
    </source>
</evidence>
<evidence type="ECO:0000256" key="2">
    <source>
        <dbReference type="SAM" id="Phobius"/>
    </source>
</evidence>
<feature type="transmembrane region" description="Helical" evidence="2">
    <location>
        <begin position="146"/>
        <end position="164"/>
    </location>
</feature>
<name>A0ABP9PVR5_9ACTN</name>
<evidence type="ECO:0000313" key="6">
    <source>
        <dbReference type="Proteomes" id="UP001500221"/>
    </source>
</evidence>
<keyword evidence="2" id="KW-0812">Transmembrane</keyword>
<feature type="transmembrane region" description="Helical" evidence="2">
    <location>
        <begin position="170"/>
        <end position="186"/>
    </location>
</feature>
<comment type="caution">
    <text evidence="5">The sequence shown here is derived from an EMBL/GenBank/DDBJ whole genome shotgun (WGS) entry which is preliminary data.</text>
</comment>
<evidence type="ECO:0008006" key="7">
    <source>
        <dbReference type="Google" id="ProtNLM"/>
    </source>
</evidence>
<reference evidence="6" key="1">
    <citation type="journal article" date="2019" name="Int. J. Syst. Evol. Microbiol.">
        <title>The Global Catalogue of Microorganisms (GCM) 10K type strain sequencing project: providing services to taxonomists for standard genome sequencing and annotation.</title>
        <authorList>
            <consortium name="The Broad Institute Genomics Platform"/>
            <consortium name="The Broad Institute Genome Sequencing Center for Infectious Disease"/>
            <person name="Wu L."/>
            <person name="Ma J."/>
        </authorList>
    </citation>
    <scope>NUCLEOTIDE SEQUENCE [LARGE SCALE GENOMIC DNA]</scope>
    <source>
        <strain evidence="6">JCM 18459</strain>
    </source>
</reference>
<feature type="domain" description="Transglutaminase-like" evidence="3">
    <location>
        <begin position="418"/>
        <end position="518"/>
    </location>
</feature>
<sequence length="723" mass="77322">MTTARGALLDAVMVLVTTGVVLSVLDVTFASRGYLVVGLAPVVLAVVLAAWLARVEHGGWFYAVAMILLYAPVGALVALKDPGDYVVPSTSTTGRVLGETPTAPLDLVSTLPPVVADGTVMLVPFAIGYLAGGTAAWLALGTRRPFVPAVPVLVGLAAAIFVGSSAPGSLLLRAGVVAVLCLWWAAVRQERVVARRPGDRSPFAQLVVAALTIGVVSTVVTSVLPVADATDRVVLRGRAAERVDTADVSDPWSLHGAGRRELLRATGVPRGTPVRFAALDQYDGTAWVAAERSPGDAAEGTFQRVGGSITPLTDGDEVTVEVRIRPGYRSDWLPTVGELTSLELDYTGGRTLIDQVRYNQSTGTALVVDGVDPRDRYTLTAVLPETRWSPSTRAAEIDGDQRQPAGRALDRYLRPFERLRTDPMQRLVTFMRYLRTNGLVRLDGASPQTTDDLGRDFLGARRVVGTPHQYTALVALAASRLDVPARLVVGAYPDRRGRVAETDVESWVEVQVDDGTWRIIRQPSYLGSRSIGPEQPAQEDPPATPPDDWLRDQRDPRLPDPAATPDAADEPGLGSALRTTGLALAGVLLLGVVLVPLVKLMRRRRRRRAGWPMVYVHAWQEVVDAARDSGRPVPEHLGRLAQARRLGTGLELARAADVAVFAPDPTADHAQQAFWDAAQAERRAVLAAAPLPRRLTASLHPGSLVSAWASRRPRGVPAGVAGS</sequence>